<reference evidence="5 6" key="1">
    <citation type="submission" date="2018-07" db="EMBL/GenBank/DDBJ databases">
        <title>Genome sequencing of oomycete isolates from Chile give support for New Zealand origin for Phytophthora kernoviae and make available the first Nothophytophthora sp. genome.</title>
        <authorList>
            <person name="Studholme D.J."/>
            <person name="Sanfuentes E."/>
            <person name="Panda P."/>
            <person name="Hill R."/>
            <person name="Sambles C."/>
            <person name="Grant M."/>
            <person name="Williams N.M."/>
            <person name="Mcdougal R.L."/>
        </authorList>
    </citation>
    <scope>NUCLEOTIDE SEQUENCE [LARGE SCALE GENOMIC DNA]</scope>
    <source>
        <strain evidence="4">Chile6</strain>
        <strain evidence="3">Chile7</strain>
    </source>
</reference>
<dbReference type="Gene3D" id="3.40.50.10190">
    <property type="entry name" value="BRCT domain"/>
    <property type="match status" value="1"/>
</dbReference>
<dbReference type="SMART" id="SM00292">
    <property type="entry name" value="BRCT"/>
    <property type="match status" value="1"/>
</dbReference>
<evidence type="ECO:0000313" key="4">
    <source>
        <dbReference type="EMBL" id="RLN61081.1"/>
    </source>
</evidence>
<dbReference type="PANTHER" id="PTHR45990:SF1">
    <property type="entry name" value="DNA REPAIR PROTEIN REV1"/>
    <property type="match status" value="1"/>
</dbReference>
<dbReference type="OrthoDB" id="427711at2759"/>
<feature type="compositionally biased region" description="Acidic residues" evidence="1">
    <location>
        <begin position="230"/>
        <end position="253"/>
    </location>
</feature>
<dbReference type="InterPro" id="IPR036420">
    <property type="entry name" value="BRCT_dom_sf"/>
</dbReference>
<evidence type="ECO:0000259" key="2">
    <source>
        <dbReference type="PROSITE" id="PS50172"/>
    </source>
</evidence>
<dbReference type="EMBL" id="MBDO02000169">
    <property type="protein sequence ID" value="RLN61081.1"/>
    <property type="molecule type" value="Genomic_DNA"/>
</dbReference>
<dbReference type="Proteomes" id="UP000284657">
    <property type="component" value="Unassembled WGS sequence"/>
</dbReference>
<name>A0A3F2RQC6_9STRA</name>
<dbReference type="GO" id="GO:0042276">
    <property type="term" value="P:error-prone translesion synthesis"/>
    <property type="evidence" value="ECO:0007669"/>
    <property type="project" value="TreeGrafter"/>
</dbReference>
<dbReference type="InterPro" id="IPR001357">
    <property type="entry name" value="BRCT_dom"/>
</dbReference>
<dbReference type="AlphaFoldDB" id="A0A3F2RQC6"/>
<dbReference type="Pfam" id="PF00533">
    <property type="entry name" value="BRCT"/>
    <property type="match status" value="1"/>
</dbReference>
<dbReference type="CDD" id="cd17719">
    <property type="entry name" value="BRCT_Rev1"/>
    <property type="match status" value="1"/>
</dbReference>
<feature type="compositionally biased region" description="Basic and acidic residues" evidence="1">
    <location>
        <begin position="189"/>
        <end position="202"/>
    </location>
</feature>
<dbReference type="GO" id="GO:0005634">
    <property type="term" value="C:nucleus"/>
    <property type="evidence" value="ECO:0007669"/>
    <property type="project" value="TreeGrafter"/>
</dbReference>
<dbReference type="GO" id="GO:0017125">
    <property type="term" value="F:deoxycytidyl transferase activity"/>
    <property type="evidence" value="ECO:0007669"/>
    <property type="project" value="TreeGrafter"/>
</dbReference>
<dbReference type="SUPFAM" id="SSF52113">
    <property type="entry name" value="BRCT domain"/>
    <property type="match status" value="1"/>
</dbReference>
<dbReference type="PANTHER" id="PTHR45990">
    <property type="entry name" value="DNA REPAIR PROTEIN REV1"/>
    <property type="match status" value="1"/>
</dbReference>
<comment type="caution">
    <text evidence="4">The sequence shown here is derived from an EMBL/GenBank/DDBJ whole genome shotgun (WGS) entry which is preliminary data.</text>
</comment>
<evidence type="ECO:0000313" key="3">
    <source>
        <dbReference type="EMBL" id="RLN50471.1"/>
    </source>
</evidence>
<proteinExistence type="predicted"/>
<gene>
    <name evidence="3" type="ORF">BBJ29_007547</name>
    <name evidence="4" type="ORF">BBP00_00005635</name>
</gene>
<evidence type="ECO:0000313" key="6">
    <source>
        <dbReference type="Proteomes" id="UP000284657"/>
    </source>
</evidence>
<sequence length="253" mass="27411">MRRRGGEAGCRKRVGEHHDGSFGVYMSHKIQKLRGQNKAFTVAAQSPSSLTPHSSTPSSSASVSTIFQGVHVNVDGYTVPSKEEIRQLMLLHGGGFEHYETSRVTHIIATHLPASKLLQLKKMKKPLPVVHPDWVVQSIKQKRVLPVQSFLYAGFADPTQSSLFSLSGSLATTWRMSVSGSTVSSSVKETPKSGTVDEDKLLAEPGQSVASISKTAEATKVVQTLGGDVSGDDGDWDILADEEDDEYEDSPFK</sequence>
<protein>
    <recommendedName>
        <fullName evidence="2">BRCT domain-containing protein</fullName>
    </recommendedName>
</protein>
<feature type="region of interest" description="Disordered" evidence="1">
    <location>
        <begin position="224"/>
        <end position="253"/>
    </location>
</feature>
<feature type="region of interest" description="Disordered" evidence="1">
    <location>
        <begin position="181"/>
        <end position="202"/>
    </location>
</feature>
<dbReference type="FunFam" id="3.40.50.10190:FF:000011">
    <property type="entry name" value="DNA repair protein REV1"/>
    <property type="match status" value="1"/>
</dbReference>
<evidence type="ECO:0000256" key="1">
    <source>
        <dbReference type="SAM" id="MobiDB-lite"/>
    </source>
</evidence>
<evidence type="ECO:0000313" key="5">
    <source>
        <dbReference type="Proteomes" id="UP000277300"/>
    </source>
</evidence>
<dbReference type="GO" id="GO:0070987">
    <property type="term" value="P:error-free translesion synthesis"/>
    <property type="evidence" value="ECO:0007669"/>
    <property type="project" value="TreeGrafter"/>
</dbReference>
<dbReference type="Proteomes" id="UP000277300">
    <property type="component" value="Unassembled WGS sequence"/>
</dbReference>
<feature type="domain" description="BRCT" evidence="2">
    <location>
        <begin position="62"/>
        <end position="152"/>
    </location>
</feature>
<dbReference type="EMBL" id="MBAD02002021">
    <property type="protein sequence ID" value="RLN50471.1"/>
    <property type="molecule type" value="Genomic_DNA"/>
</dbReference>
<dbReference type="GO" id="GO:0003887">
    <property type="term" value="F:DNA-directed DNA polymerase activity"/>
    <property type="evidence" value="ECO:0007669"/>
    <property type="project" value="TreeGrafter"/>
</dbReference>
<dbReference type="PROSITE" id="PS50172">
    <property type="entry name" value="BRCT"/>
    <property type="match status" value="1"/>
</dbReference>
<accession>A0A3F2RQC6</accession>
<organism evidence="4 5">
    <name type="scientific">Phytophthora kernoviae</name>
    <dbReference type="NCBI Taxonomy" id="325452"/>
    <lineage>
        <taxon>Eukaryota</taxon>
        <taxon>Sar</taxon>
        <taxon>Stramenopiles</taxon>
        <taxon>Oomycota</taxon>
        <taxon>Peronosporomycetes</taxon>
        <taxon>Peronosporales</taxon>
        <taxon>Peronosporaceae</taxon>
        <taxon>Phytophthora</taxon>
    </lineage>
</organism>